<dbReference type="STRING" id="301148.B4135_2124"/>
<evidence type="ECO:0000256" key="1">
    <source>
        <dbReference type="ARBA" id="ARBA00010641"/>
    </source>
</evidence>
<keyword evidence="2" id="KW-0805">Transcription regulation</keyword>
<dbReference type="RefSeq" id="WP_061568916.1">
    <property type="nucleotide sequence ID" value="NZ_LQYT01000043.1"/>
</dbReference>
<name>A0A150M3P0_9BACI</name>
<dbReference type="InterPro" id="IPR013324">
    <property type="entry name" value="RNA_pol_sigma_r3/r4-like"/>
</dbReference>
<evidence type="ECO:0000313" key="8">
    <source>
        <dbReference type="EMBL" id="KYD19200.1"/>
    </source>
</evidence>
<dbReference type="InterPro" id="IPR014284">
    <property type="entry name" value="RNA_pol_sigma-70_dom"/>
</dbReference>
<evidence type="ECO:0000256" key="3">
    <source>
        <dbReference type="ARBA" id="ARBA00023082"/>
    </source>
</evidence>
<dbReference type="PANTHER" id="PTHR43133">
    <property type="entry name" value="RNA POLYMERASE ECF-TYPE SIGMA FACTO"/>
    <property type="match status" value="1"/>
</dbReference>
<dbReference type="Gene3D" id="1.10.10.10">
    <property type="entry name" value="Winged helix-like DNA-binding domain superfamily/Winged helix DNA-binding domain"/>
    <property type="match status" value="1"/>
</dbReference>
<evidence type="ECO:0000256" key="4">
    <source>
        <dbReference type="ARBA" id="ARBA00023125"/>
    </source>
</evidence>
<dbReference type="OrthoDB" id="3472490at2"/>
<dbReference type="GO" id="GO:0006352">
    <property type="term" value="P:DNA-templated transcription initiation"/>
    <property type="evidence" value="ECO:0007669"/>
    <property type="project" value="InterPro"/>
</dbReference>
<reference evidence="8 9" key="1">
    <citation type="submission" date="2016-01" db="EMBL/GenBank/DDBJ databases">
        <title>Draft Genome Sequences of Seven Thermophilic Sporeformers Isolated from Foods.</title>
        <authorList>
            <person name="Berendsen E.M."/>
            <person name="Wells-Bennik M.H."/>
            <person name="Krawcyk A.O."/>
            <person name="De Jong A."/>
            <person name="Holsappel S."/>
            <person name="Eijlander R.T."/>
            <person name="Kuipers O.P."/>
        </authorList>
    </citation>
    <scope>NUCLEOTIDE SEQUENCE [LARGE SCALE GENOMIC DNA]</scope>
    <source>
        <strain evidence="8 9">B4135</strain>
    </source>
</reference>
<evidence type="ECO:0008006" key="10">
    <source>
        <dbReference type="Google" id="ProtNLM"/>
    </source>
</evidence>
<dbReference type="InterPro" id="IPR007627">
    <property type="entry name" value="RNA_pol_sigma70_r2"/>
</dbReference>
<dbReference type="Pfam" id="PF04542">
    <property type="entry name" value="Sigma70_r2"/>
    <property type="match status" value="1"/>
</dbReference>
<evidence type="ECO:0000313" key="9">
    <source>
        <dbReference type="Proteomes" id="UP000075683"/>
    </source>
</evidence>
<comment type="similarity">
    <text evidence="1">Belongs to the sigma-70 factor family. ECF subfamily.</text>
</comment>
<evidence type="ECO:0000259" key="7">
    <source>
        <dbReference type="Pfam" id="PF08281"/>
    </source>
</evidence>
<dbReference type="InterPro" id="IPR013249">
    <property type="entry name" value="RNA_pol_sigma70_r4_t2"/>
</dbReference>
<dbReference type="Gene3D" id="1.10.1740.10">
    <property type="match status" value="1"/>
</dbReference>
<evidence type="ECO:0000256" key="2">
    <source>
        <dbReference type="ARBA" id="ARBA00023015"/>
    </source>
</evidence>
<feature type="domain" description="RNA polymerase sigma factor 70 region 4 type 2" evidence="7">
    <location>
        <begin position="107"/>
        <end position="157"/>
    </location>
</feature>
<keyword evidence="4" id="KW-0238">DNA-binding</keyword>
<dbReference type="CDD" id="cd06171">
    <property type="entry name" value="Sigma70_r4"/>
    <property type="match status" value="1"/>
</dbReference>
<sequence length="172" mass="20768">MKNNESPMEVIENLYNTHYRYMLNFLLRLTPDRQLAEDIVQEVFSNLLTHPETMLKIRNIQSFLITSARNRLIDHYRKKKRSLIQDGQMMERLLIDQYSASRIPERKEIQEILLKLPREYSFVLIARDYYGYSYQEIADLLGISLENAKTRIFRARKSFLKHFREADKDDRF</sequence>
<dbReference type="InterPro" id="IPR013325">
    <property type="entry name" value="RNA_pol_sigma_r2"/>
</dbReference>
<proteinExistence type="inferred from homology"/>
<dbReference type="EMBL" id="LQYT01000043">
    <property type="protein sequence ID" value="KYD19200.1"/>
    <property type="molecule type" value="Genomic_DNA"/>
</dbReference>
<feature type="domain" description="RNA polymerase sigma-70 region 2" evidence="6">
    <location>
        <begin position="14"/>
        <end position="81"/>
    </location>
</feature>
<organism evidence="8 9">
    <name type="scientific">Caldibacillus debilis</name>
    <dbReference type="NCBI Taxonomy" id="301148"/>
    <lineage>
        <taxon>Bacteria</taxon>
        <taxon>Bacillati</taxon>
        <taxon>Bacillota</taxon>
        <taxon>Bacilli</taxon>
        <taxon>Bacillales</taxon>
        <taxon>Bacillaceae</taxon>
        <taxon>Caldibacillus</taxon>
    </lineage>
</organism>
<keyword evidence="3" id="KW-0731">Sigma factor</keyword>
<dbReference type="AlphaFoldDB" id="A0A150M3P0"/>
<comment type="caution">
    <text evidence="8">The sequence shown here is derived from an EMBL/GenBank/DDBJ whole genome shotgun (WGS) entry which is preliminary data.</text>
</comment>
<dbReference type="InterPro" id="IPR039425">
    <property type="entry name" value="RNA_pol_sigma-70-like"/>
</dbReference>
<gene>
    <name evidence="8" type="ORF">B4135_2124</name>
</gene>
<protein>
    <recommendedName>
        <fullName evidence="10">RNA polymerase sigma factor</fullName>
    </recommendedName>
</protein>
<dbReference type="InterPro" id="IPR036388">
    <property type="entry name" value="WH-like_DNA-bd_sf"/>
</dbReference>
<dbReference type="Proteomes" id="UP000075683">
    <property type="component" value="Unassembled WGS sequence"/>
</dbReference>
<dbReference type="SUPFAM" id="SSF88946">
    <property type="entry name" value="Sigma2 domain of RNA polymerase sigma factors"/>
    <property type="match status" value="1"/>
</dbReference>
<dbReference type="SUPFAM" id="SSF88659">
    <property type="entry name" value="Sigma3 and sigma4 domains of RNA polymerase sigma factors"/>
    <property type="match status" value="1"/>
</dbReference>
<dbReference type="GO" id="GO:0016987">
    <property type="term" value="F:sigma factor activity"/>
    <property type="evidence" value="ECO:0007669"/>
    <property type="project" value="UniProtKB-KW"/>
</dbReference>
<dbReference type="NCBIfam" id="TIGR02937">
    <property type="entry name" value="sigma70-ECF"/>
    <property type="match status" value="1"/>
</dbReference>
<evidence type="ECO:0000256" key="5">
    <source>
        <dbReference type="ARBA" id="ARBA00023163"/>
    </source>
</evidence>
<dbReference type="Pfam" id="PF08281">
    <property type="entry name" value="Sigma70_r4_2"/>
    <property type="match status" value="1"/>
</dbReference>
<accession>A0A150M3P0</accession>
<dbReference type="PANTHER" id="PTHR43133:SF52">
    <property type="entry name" value="ECF RNA POLYMERASE SIGMA FACTOR SIGL"/>
    <property type="match status" value="1"/>
</dbReference>
<evidence type="ECO:0000259" key="6">
    <source>
        <dbReference type="Pfam" id="PF04542"/>
    </source>
</evidence>
<dbReference type="GO" id="GO:0003677">
    <property type="term" value="F:DNA binding"/>
    <property type="evidence" value="ECO:0007669"/>
    <property type="project" value="UniProtKB-KW"/>
</dbReference>
<keyword evidence="5" id="KW-0804">Transcription</keyword>